<evidence type="ECO:0000313" key="2">
    <source>
        <dbReference type="Proteomes" id="UP001164539"/>
    </source>
</evidence>
<dbReference type="EMBL" id="CM051395">
    <property type="protein sequence ID" value="KAJ4724546.1"/>
    <property type="molecule type" value="Genomic_DNA"/>
</dbReference>
<accession>A0ACC1YMA5</accession>
<reference evidence="1 2" key="1">
    <citation type="journal article" date="2023" name="Science">
        <title>Complex scaffold remodeling in plant triterpene biosynthesis.</title>
        <authorList>
            <person name="De La Pena R."/>
            <person name="Hodgson H."/>
            <person name="Liu J.C."/>
            <person name="Stephenson M.J."/>
            <person name="Martin A.C."/>
            <person name="Owen C."/>
            <person name="Harkess A."/>
            <person name="Leebens-Mack J."/>
            <person name="Jimenez L.E."/>
            <person name="Osbourn A."/>
            <person name="Sattely E.S."/>
        </authorList>
    </citation>
    <scope>NUCLEOTIDE SEQUENCE [LARGE SCALE GENOMIC DNA]</scope>
    <source>
        <strain evidence="2">cv. JPN11</strain>
        <tissue evidence="1">Leaf</tissue>
    </source>
</reference>
<organism evidence="1 2">
    <name type="scientific">Melia azedarach</name>
    <name type="common">Chinaberry tree</name>
    <dbReference type="NCBI Taxonomy" id="155640"/>
    <lineage>
        <taxon>Eukaryota</taxon>
        <taxon>Viridiplantae</taxon>
        <taxon>Streptophyta</taxon>
        <taxon>Embryophyta</taxon>
        <taxon>Tracheophyta</taxon>
        <taxon>Spermatophyta</taxon>
        <taxon>Magnoliopsida</taxon>
        <taxon>eudicotyledons</taxon>
        <taxon>Gunneridae</taxon>
        <taxon>Pentapetalae</taxon>
        <taxon>rosids</taxon>
        <taxon>malvids</taxon>
        <taxon>Sapindales</taxon>
        <taxon>Meliaceae</taxon>
        <taxon>Melia</taxon>
    </lineage>
</organism>
<comment type="caution">
    <text evidence="1">The sequence shown here is derived from an EMBL/GenBank/DDBJ whole genome shotgun (WGS) entry which is preliminary data.</text>
</comment>
<protein>
    <submittedName>
        <fullName evidence="1">2-oxoglutarate (2OG) and Fe(II)-dependent oxygenase superfamily protein</fullName>
    </submittedName>
</protein>
<gene>
    <name evidence="1" type="ORF">OWV82_003527</name>
</gene>
<evidence type="ECO:0000313" key="1">
    <source>
        <dbReference type="EMBL" id="KAJ4724546.1"/>
    </source>
</evidence>
<keyword evidence="2" id="KW-1185">Reference proteome</keyword>
<sequence>MAEVEAVSKTVRALFIDGEKEEAEAEKYICKVDTEAVPGGVPAPSASLSLMDIPTIDISLLTSPSSSGEELEKLLRALSFGGSFQAINHGIPTALLDKVREVTHQFYELPCEIKLNYSREHGKVEGYRNDIVSEHQVPEWAARFNLLISPEDERNPKYWPDKPETFKEIMHEYAMKLEVMRAILFKAMARSLKLNESCFLEMCGEKATLVARFNYYPPCTRPDSILGFKPHSDGSVISIVLQDKEVEGLQFLKDNKWYRVPNNPRALLVNVGDQAQIMSNGIFKSPIHKVVTNSERKRISVAVFCLPNSEKEIEPIDELVNETRPRLYKKFKGYGDFYIRNYQQGKNPLEEAII</sequence>
<name>A0ACC1YMA5_MELAZ</name>
<proteinExistence type="predicted"/>
<dbReference type="Proteomes" id="UP001164539">
    <property type="component" value="Chromosome 2"/>
</dbReference>